<organism evidence="1 2">
    <name type="scientific">Gossypium barbadense</name>
    <name type="common">Sea Island cotton</name>
    <name type="synonym">Hibiscus barbadensis</name>
    <dbReference type="NCBI Taxonomy" id="3634"/>
    <lineage>
        <taxon>Eukaryota</taxon>
        <taxon>Viridiplantae</taxon>
        <taxon>Streptophyta</taxon>
        <taxon>Embryophyta</taxon>
        <taxon>Tracheophyta</taxon>
        <taxon>Spermatophyta</taxon>
        <taxon>Magnoliopsida</taxon>
        <taxon>eudicotyledons</taxon>
        <taxon>Gunneridae</taxon>
        <taxon>Pentapetalae</taxon>
        <taxon>rosids</taxon>
        <taxon>malvids</taxon>
        <taxon>Malvales</taxon>
        <taxon>Malvaceae</taxon>
        <taxon>Malvoideae</taxon>
        <taxon>Gossypium</taxon>
    </lineage>
</organism>
<dbReference type="Proteomes" id="UP000239757">
    <property type="component" value="Unassembled WGS sequence"/>
</dbReference>
<evidence type="ECO:0000313" key="1">
    <source>
        <dbReference type="EMBL" id="PPR84438.1"/>
    </source>
</evidence>
<name>A0A2P5W036_GOSBA</name>
<dbReference type="OrthoDB" id="1685790at2759"/>
<dbReference type="EMBL" id="KZ669863">
    <property type="protein sequence ID" value="PPR84438.1"/>
    <property type="molecule type" value="Genomic_DNA"/>
</dbReference>
<accession>A0A2P5W036</accession>
<sequence>MVQPTLQEMGLKEVHESFSSSSRRLIHEDRRLQIKELDEWQTHKPRTHDKPKLRQDELNTSPNQLKVGDKVLLDVADPHIVTTKLNKEISLTILSIFPFGTVEVSHPKFITFKVYHTDTAKHTNVLITVSKQGEDFLNMGYDKSPRPCDMVAWAYIHRNGRSERSQTQPCAPIRPRDTVVYKMSDASKFKIRESHGQKLRNTGVFPGCRLVRQLSVSEFGTALGLYTEEFKEENDLDTLNRHIHRSPSRCWDALVPGSATYNSSHSKASAIPPSLRYLHAILARTLKGRRKSTIIVNTHEAYFLWCMSHRHVIDLAHFIALTIQHQMERHRKGIISIGPYVTRLA</sequence>
<proteinExistence type="predicted"/>
<gene>
    <name evidence="1" type="ORF">GOBAR_AA36279</name>
</gene>
<dbReference type="AlphaFoldDB" id="A0A2P5W036"/>
<protein>
    <submittedName>
        <fullName evidence="1">Uncharacterized protein</fullName>
    </submittedName>
</protein>
<reference evidence="1 2" key="1">
    <citation type="submission" date="2015-01" db="EMBL/GenBank/DDBJ databases">
        <title>Genome of allotetraploid Gossypium barbadense reveals genomic plasticity and fiber elongation in cotton evolution.</title>
        <authorList>
            <person name="Chen X."/>
            <person name="Liu X."/>
            <person name="Zhao B."/>
            <person name="Zheng H."/>
            <person name="Hu Y."/>
            <person name="Lu G."/>
            <person name="Yang C."/>
            <person name="Chen J."/>
            <person name="Shan C."/>
            <person name="Zhang L."/>
            <person name="Zhou Y."/>
            <person name="Wang L."/>
            <person name="Guo W."/>
            <person name="Bai Y."/>
            <person name="Ruan J."/>
            <person name="Shangguan X."/>
            <person name="Mao Y."/>
            <person name="Jiang J."/>
            <person name="Zhu Y."/>
            <person name="Lei J."/>
            <person name="Kang H."/>
            <person name="Chen S."/>
            <person name="He X."/>
            <person name="Wang R."/>
            <person name="Wang Y."/>
            <person name="Chen J."/>
            <person name="Wang L."/>
            <person name="Yu S."/>
            <person name="Wang B."/>
            <person name="Wei J."/>
            <person name="Song S."/>
            <person name="Lu X."/>
            <person name="Gao Z."/>
            <person name="Gu W."/>
            <person name="Deng X."/>
            <person name="Ma D."/>
            <person name="Wang S."/>
            <person name="Liang W."/>
            <person name="Fang L."/>
            <person name="Cai C."/>
            <person name="Zhu X."/>
            <person name="Zhou B."/>
            <person name="Zhang Y."/>
            <person name="Chen Z."/>
            <person name="Xu S."/>
            <person name="Zhu R."/>
            <person name="Wang S."/>
            <person name="Zhang T."/>
            <person name="Zhao G."/>
        </authorList>
    </citation>
    <scope>NUCLEOTIDE SEQUENCE [LARGE SCALE GENOMIC DNA]</scope>
    <source>
        <strain evidence="2">cv. Xinhai21</strain>
        <tissue evidence="1">Leaf</tissue>
    </source>
</reference>
<evidence type="ECO:0000313" key="2">
    <source>
        <dbReference type="Proteomes" id="UP000239757"/>
    </source>
</evidence>